<sequence>MSALHGKTTPALRIHAPPLNPARRSTSKTTPGASDKRKRRATEQRVELDNMLETIDAWCVRMADKFEKNTQYFHELLWQNGLHLVSRRETNSFNAYNGLKSLELREEGRTMNAIDMATDNALKSEYNSLSNEQRATLVAEWDKHKSIRVHNARVSGMSRKQDFHQTTRTITTLLEGLEDRVGVEAMVVIVRNNSNYYAQPFTFWTNPELEKYMAIASPKWDTARVVTKMEAFAIAGCDTARAWP</sequence>
<feature type="region of interest" description="Disordered" evidence="1">
    <location>
        <begin position="1"/>
        <end position="44"/>
    </location>
</feature>
<keyword evidence="3" id="KW-1185">Reference proteome</keyword>
<evidence type="ECO:0000313" key="3">
    <source>
        <dbReference type="Proteomes" id="UP000320762"/>
    </source>
</evidence>
<proteinExistence type="predicted"/>
<comment type="caution">
    <text evidence="2">The sequence shown here is derived from an EMBL/GenBank/DDBJ whole genome shotgun (WGS) entry which is preliminary data.</text>
</comment>
<dbReference type="Proteomes" id="UP000320762">
    <property type="component" value="Unassembled WGS sequence"/>
</dbReference>
<feature type="compositionally biased region" description="Polar residues" evidence="1">
    <location>
        <begin position="23"/>
        <end position="32"/>
    </location>
</feature>
<organism evidence="2 3">
    <name type="scientific">Schizophyllum amplum</name>
    <dbReference type="NCBI Taxonomy" id="97359"/>
    <lineage>
        <taxon>Eukaryota</taxon>
        <taxon>Fungi</taxon>
        <taxon>Dikarya</taxon>
        <taxon>Basidiomycota</taxon>
        <taxon>Agaricomycotina</taxon>
        <taxon>Agaricomycetes</taxon>
        <taxon>Agaricomycetidae</taxon>
        <taxon>Agaricales</taxon>
        <taxon>Schizophyllaceae</taxon>
        <taxon>Schizophyllum</taxon>
    </lineage>
</organism>
<evidence type="ECO:0000256" key="1">
    <source>
        <dbReference type="SAM" id="MobiDB-lite"/>
    </source>
</evidence>
<gene>
    <name evidence="2" type="ORF">BD626DRAFT_420507</name>
</gene>
<dbReference type="OrthoDB" id="2993529at2759"/>
<evidence type="ECO:0000313" key="2">
    <source>
        <dbReference type="EMBL" id="TRM55112.1"/>
    </source>
</evidence>
<dbReference type="EMBL" id="VDMD01000331">
    <property type="protein sequence ID" value="TRM55112.1"/>
    <property type="molecule type" value="Genomic_DNA"/>
</dbReference>
<reference evidence="2 3" key="1">
    <citation type="journal article" date="2019" name="New Phytol.">
        <title>Comparative genomics reveals unique wood-decay strategies and fruiting body development in the Schizophyllaceae.</title>
        <authorList>
            <person name="Almasi E."/>
            <person name="Sahu N."/>
            <person name="Krizsan K."/>
            <person name="Balint B."/>
            <person name="Kovacs G.M."/>
            <person name="Kiss B."/>
            <person name="Cseklye J."/>
            <person name="Drula E."/>
            <person name="Henrissat B."/>
            <person name="Nagy I."/>
            <person name="Chovatia M."/>
            <person name="Adam C."/>
            <person name="LaButti K."/>
            <person name="Lipzen A."/>
            <person name="Riley R."/>
            <person name="Grigoriev I.V."/>
            <person name="Nagy L.G."/>
        </authorList>
    </citation>
    <scope>NUCLEOTIDE SEQUENCE [LARGE SCALE GENOMIC DNA]</scope>
    <source>
        <strain evidence="2 3">NL-1724</strain>
    </source>
</reference>
<dbReference type="AlphaFoldDB" id="A0A550BRF1"/>
<protein>
    <submittedName>
        <fullName evidence="2">Uncharacterized protein</fullName>
    </submittedName>
</protein>
<accession>A0A550BRF1</accession>
<name>A0A550BRF1_9AGAR</name>
<dbReference type="STRING" id="97359.A0A550BRF1"/>